<dbReference type="SUPFAM" id="SSF46689">
    <property type="entry name" value="Homeodomain-like"/>
    <property type="match status" value="1"/>
</dbReference>
<dbReference type="InterPro" id="IPR001647">
    <property type="entry name" value="HTH_TetR"/>
</dbReference>
<dbReference type="InterPro" id="IPR023772">
    <property type="entry name" value="DNA-bd_HTH_TetR-type_CS"/>
</dbReference>
<dbReference type="Pfam" id="PF00440">
    <property type="entry name" value="TetR_N"/>
    <property type="match status" value="1"/>
</dbReference>
<dbReference type="InterPro" id="IPR036271">
    <property type="entry name" value="Tet_transcr_reg_TetR-rel_C_sf"/>
</dbReference>
<dbReference type="GO" id="GO:0003700">
    <property type="term" value="F:DNA-binding transcription factor activity"/>
    <property type="evidence" value="ECO:0007669"/>
    <property type="project" value="TreeGrafter"/>
</dbReference>
<feature type="DNA-binding region" description="H-T-H motif" evidence="4">
    <location>
        <begin position="24"/>
        <end position="43"/>
    </location>
</feature>
<comment type="caution">
    <text evidence="6">The sequence shown here is derived from an EMBL/GenBank/DDBJ whole genome shotgun (WGS) entry which is preliminary data.</text>
</comment>
<keyword evidence="3" id="KW-0804">Transcription</keyword>
<evidence type="ECO:0000313" key="7">
    <source>
        <dbReference type="Proteomes" id="UP000078252"/>
    </source>
</evidence>
<sequence>MERRALILEAAAREFERVGYAATTIAAVAREAGVSQGALHFHFPSKVSLALGVIDEQNVRTFDVVSHVDSSPTEALVAASRGIAEMLLTDPVVSAGIRLSLERGEFGAATAAFYEQWIGGISDLFRLAIAAGELRTELTAEQLGATVVPMFTGVQLVSAVRTGRQDLFPAVAAMWRLVLDGIADPRHRERLLDVVAEAFSEQPVGR</sequence>
<dbReference type="Pfam" id="PF21935">
    <property type="entry name" value="TetR_C_45"/>
    <property type="match status" value="1"/>
</dbReference>
<evidence type="ECO:0000256" key="3">
    <source>
        <dbReference type="ARBA" id="ARBA00023163"/>
    </source>
</evidence>
<dbReference type="STRING" id="33881.NS184_09985"/>
<dbReference type="InterPro" id="IPR009057">
    <property type="entry name" value="Homeodomain-like_sf"/>
</dbReference>
<dbReference type="RefSeq" id="WP_058725962.1">
    <property type="nucleotide sequence ID" value="NZ_LDQC01000053.1"/>
</dbReference>
<dbReference type="PRINTS" id="PR00455">
    <property type="entry name" value="HTHTETR"/>
</dbReference>
<dbReference type="GO" id="GO:0000976">
    <property type="term" value="F:transcription cis-regulatory region binding"/>
    <property type="evidence" value="ECO:0007669"/>
    <property type="project" value="TreeGrafter"/>
</dbReference>
<protein>
    <recommendedName>
        <fullName evidence="5">HTH tetR-type domain-containing protein</fullName>
    </recommendedName>
</protein>
<dbReference type="EMBL" id="LDQC01000053">
    <property type="protein sequence ID" value="KTR05652.1"/>
    <property type="molecule type" value="Genomic_DNA"/>
</dbReference>
<dbReference type="AlphaFoldDB" id="A0A175RS51"/>
<dbReference type="InterPro" id="IPR047923">
    <property type="entry name" value="ArpA-like"/>
</dbReference>
<evidence type="ECO:0000313" key="6">
    <source>
        <dbReference type="EMBL" id="KTR05652.1"/>
    </source>
</evidence>
<keyword evidence="2 4" id="KW-0238">DNA-binding</keyword>
<dbReference type="PROSITE" id="PS50977">
    <property type="entry name" value="HTH_TETR_2"/>
    <property type="match status" value="1"/>
</dbReference>
<proteinExistence type="predicted"/>
<evidence type="ECO:0000256" key="4">
    <source>
        <dbReference type="PROSITE-ProRule" id="PRU00335"/>
    </source>
</evidence>
<dbReference type="Proteomes" id="UP000078252">
    <property type="component" value="Unassembled WGS sequence"/>
</dbReference>
<gene>
    <name evidence="6" type="ORF">NS184_09985</name>
</gene>
<dbReference type="InterPro" id="IPR054126">
    <property type="entry name" value="CprB_TetR_C"/>
</dbReference>
<accession>A0A175RS51</accession>
<dbReference type="PATRIC" id="fig|33881.3.peg.2339"/>
<dbReference type="Gene3D" id="1.10.357.10">
    <property type="entry name" value="Tetracycline Repressor, domain 2"/>
    <property type="match status" value="1"/>
</dbReference>
<evidence type="ECO:0000259" key="5">
    <source>
        <dbReference type="PROSITE" id="PS50977"/>
    </source>
</evidence>
<keyword evidence="1" id="KW-0805">Transcription regulation</keyword>
<dbReference type="InterPro" id="IPR050109">
    <property type="entry name" value="HTH-type_TetR-like_transc_reg"/>
</dbReference>
<feature type="domain" description="HTH tetR-type" evidence="5">
    <location>
        <begin position="1"/>
        <end position="61"/>
    </location>
</feature>
<dbReference type="SUPFAM" id="SSF48498">
    <property type="entry name" value="Tetracyclin repressor-like, C-terminal domain"/>
    <property type="match status" value="1"/>
</dbReference>
<dbReference type="PANTHER" id="PTHR30055:SF234">
    <property type="entry name" value="HTH-TYPE TRANSCRIPTIONAL REGULATOR BETI"/>
    <property type="match status" value="1"/>
</dbReference>
<dbReference type="NCBIfam" id="NF041196">
    <property type="entry name" value="ScbR_bind_reg"/>
    <property type="match status" value="1"/>
</dbReference>
<dbReference type="PANTHER" id="PTHR30055">
    <property type="entry name" value="HTH-TYPE TRANSCRIPTIONAL REGULATOR RUTR"/>
    <property type="match status" value="1"/>
</dbReference>
<organism evidence="6 7">
    <name type="scientific">Curtobacterium luteum</name>
    <dbReference type="NCBI Taxonomy" id="33881"/>
    <lineage>
        <taxon>Bacteria</taxon>
        <taxon>Bacillati</taxon>
        <taxon>Actinomycetota</taxon>
        <taxon>Actinomycetes</taxon>
        <taxon>Micrococcales</taxon>
        <taxon>Microbacteriaceae</taxon>
        <taxon>Curtobacterium</taxon>
    </lineage>
</organism>
<evidence type="ECO:0000256" key="2">
    <source>
        <dbReference type="ARBA" id="ARBA00023125"/>
    </source>
</evidence>
<evidence type="ECO:0000256" key="1">
    <source>
        <dbReference type="ARBA" id="ARBA00023015"/>
    </source>
</evidence>
<reference evidence="6 7" key="1">
    <citation type="journal article" date="2016" name="Front. Microbiol.">
        <title>Genomic Resource of Rice Seed Associated Bacteria.</title>
        <authorList>
            <person name="Midha S."/>
            <person name="Bansal K."/>
            <person name="Sharma S."/>
            <person name="Kumar N."/>
            <person name="Patil P.P."/>
            <person name="Chaudhry V."/>
            <person name="Patil P.B."/>
        </authorList>
    </citation>
    <scope>NUCLEOTIDE SEQUENCE [LARGE SCALE GENOMIC DNA]</scope>
    <source>
        <strain evidence="6 7">NS184</strain>
    </source>
</reference>
<dbReference type="PROSITE" id="PS01081">
    <property type="entry name" value="HTH_TETR_1"/>
    <property type="match status" value="1"/>
</dbReference>
<name>A0A175RS51_9MICO</name>